<feature type="domain" description="Suppressor of fused-like" evidence="1">
    <location>
        <begin position="52"/>
        <end position="186"/>
    </location>
</feature>
<sequence>MIEEGGRLAALEHHIRGFWDGHIVEPATWERGPILERVPRFATYRVRPLRVGAAWVYVTVGCSLVGASREGMEFFIMCPFADEVHSETLAMVGHLHSFEAHRLDVGTVIAIGRPWMGESRMDHLLVSLPYPYGPDLEWASREAGWARFLWVLPIHRSEAEFIKRRTLDDFESLMDDAGANVIDVDRDPLV</sequence>
<gene>
    <name evidence="2" type="ORF">DP939_09395</name>
</gene>
<dbReference type="Pfam" id="PF05076">
    <property type="entry name" value="SUFU"/>
    <property type="match status" value="1"/>
</dbReference>
<comment type="caution">
    <text evidence="2">The sequence shown here is derived from an EMBL/GenBank/DDBJ whole genome shotgun (WGS) entry which is preliminary data.</text>
</comment>
<keyword evidence="3" id="KW-1185">Reference proteome</keyword>
<dbReference type="OrthoDB" id="3821329at2"/>
<evidence type="ECO:0000313" key="2">
    <source>
        <dbReference type="EMBL" id="RBQ20035.1"/>
    </source>
</evidence>
<reference evidence="2 3" key="1">
    <citation type="submission" date="2018-06" db="EMBL/GenBank/DDBJ databases">
        <title>Sphaerisporangium craniellae sp. nov., isolated from a marine sponge in the South China Sea.</title>
        <authorList>
            <person name="Li L."/>
        </authorList>
    </citation>
    <scope>NUCLEOTIDE SEQUENCE [LARGE SCALE GENOMIC DNA]</scope>
    <source>
        <strain evidence="2 3">LHW63015</strain>
    </source>
</reference>
<protein>
    <submittedName>
        <fullName evidence="2">Suppressor of fused domain protein</fullName>
    </submittedName>
</protein>
<evidence type="ECO:0000259" key="1">
    <source>
        <dbReference type="Pfam" id="PF05076"/>
    </source>
</evidence>
<dbReference type="Proteomes" id="UP000253303">
    <property type="component" value="Unassembled WGS sequence"/>
</dbReference>
<dbReference type="AlphaFoldDB" id="A0A366M1H5"/>
<proteinExistence type="predicted"/>
<name>A0A366M1H5_9ACTN</name>
<accession>A0A366M1H5</accession>
<dbReference type="RefSeq" id="WP_113980240.1">
    <property type="nucleotide sequence ID" value="NZ_QMEY01000003.1"/>
</dbReference>
<organism evidence="2 3">
    <name type="scientific">Spongiactinospora rosea</name>
    <dbReference type="NCBI Taxonomy" id="2248750"/>
    <lineage>
        <taxon>Bacteria</taxon>
        <taxon>Bacillati</taxon>
        <taxon>Actinomycetota</taxon>
        <taxon>Actinomycetes</taxon>
        <taxon>Streptosporangiales</taxon>
        <taxon>Streptosporangiaceae</taxon>
        <taxon>Spongiactinospora</taxon>
    </lineage>
</organism>
<dbReference type="EMBL" id="QMEY01000003">
    <property type="protein sequence ID" value="RBQ20035.1"/>
    <property type="molecule type" value="Genomic_DNA"/>
</dbReference>
<dbReference type="InterPro" id="IPR020941">
    <property type="entry name" value="SUFU-like_domain"/>
</dbReference>
<evidence type="ECO:0000313" key="3">
    <source>
        <dbReference type="Proteomes" id="UP000253303"/>
    </source>
</evidence>